<keyword evidence="14" id="KW-0378">Hydrolase</keyword>
<dbReference type="OrthoDB" id="9791546at2"/>
<feature type="domain" description="ABC transporter" evidence="12">
    <location>
        <begin position="2"/>
        <end position="222"/>
    </location>
</feature>
<reference evidence="14 15" key="2">
    <citation type="submission" date="2017-06" db="EMBL/GenBank/DDBJ databases">
        <authorList>
            <consortium name="Pathogen Informatics"/>
        </authorList>
    </citation>
    <scope>NUCLEOTIDE SEQUENCE [LARGE SCALE GENOMIC DNA]</scope>
    <source>
        <strain evidence="14 15">NCTC13833</strain>
    </source>
</reference>
<keyword evidence="5" id="KW-0547">Nucleotide-binding</keyword>
<evidence type="ECO:0000256" key="8">
    <source>
        <dbReference type="ARBA" id="ARBA00023136"/>
    </source>
</evidence>
<comment type="similarity">
    <text evidence="9">Belongs to the ABC transporter superfamily. HrtA family.</text>
</comment>
<evidence type="ECO:0000313" key="13">
    <source>
        <dbReference type="EMBL" id="GGA82531.1"/>
    </source>
</evidence>
<dbReference type="AlphaFoldDB" id="A0A240BQS4"/>
<dbReference type="InterPro" id="IPR003593">
    <property type="entry name" value="AAA+_ATPase"/>
</dbReference>
<organism evidence="14 15">
    <name type="scientific">Staphylococcus muscae</name>
    <dbReference type="NCBI Taxonomy" id="1294"/>
    <lineage>
        <taxon>Bacteria</taxon>
        <taxon>Bacillati</taxon>
        <taxon>Bacillota</taxon>
        <taxon>Bacilli</taxon>
        <taxon>Bacillales</taxon>
        <taxon>Staphylococcaceae</taxon>
        <taxon>Staphylococcus</taxon>
    </lineage>
</organism>
<keyword evidence="6 13" id="KW-0067">ATP-binding</keyword>
<dbReference type="Gene3D" id="3.40.50.300">
    <property type="entry name" value="P-loop containing nucleotide triphosphate hydrolases"/>
    <property type="match status" value="1"/>
</dbReference>
<dbReference type="RefSeq" id="WP_095114981.1">
    <property type="nucleotide sequence ID" value="NZ_BMCB01000002.1"/>
</dbReference>
<evidence type="ECO:0000256" key="9">
    <source>
        <dbReference type="ARBA" id="ARBA00024359"/>
    </source>
</evidence>
<evidence type="ECO:0000256" key="10">
    <source>
        <dbReference type="ARBA" id="ARBA00024432"/>
    </source>
</evidence>
<dbReference type="EMBL" id="LT906464">
    <property type="protein sequence ID" value="SNV98271.1"/>
    <property type="molecule type" value="Genomic_DNA"/>
</dbReference>
<dbReference type="Proteomes" id="UP000243706">
    <property type="component" value="Chromosome 1"/>
</dbReference>
<dbReference type="SMART" id="SM00382">
    <property type="entry name" value="AAA"/>
    <property type="match status" value="1"/>
</dbReference>
<dbReference type="PANTHER" id="PTHR24220:SF666">
    <property type="entry name" value="HEMIN IMPORT ATP-BINDING PROTEIN HRTA-RELATED"/>
    <property type="match status" value="1"/>
</dbReference>
<keyword evidence="4" id="KW-1003">Cell membrane</keyword>
<keyword evidence="16" id="KW-1185">Reference proteome</keyword>
<reference evidence="16" key="3">
    <citation type="journal article" date="2019" name="Int. J. Syst. Evol. Microbiol.">
        <title>The Global Catalogue of Microorganisms (GCM) 10K type strain sequencing project: providing services to taxonomists for standard genome sequencing and annotation.</title>
        <authorList>
            <consortium name="The Broad Institute Genomics Platform"/>
            <consortium name="The Broad Institute Genome Sequencing Center for Infectious Disease"/>
            <person name="Wu L."/>
            <person name="Ma J."/>
        </authorList>
    </citation>
    <scope>NUCLEOTIDE SEQUENCE [LARGE SCALE GENOMIC DNA]</scope>
    <source>
        <strain evidence="16">CCM 4175</strain>
    </source>
</reference>
<evidence type="ECO:0000313" key="16">
    <source>
        <dbReference type="Proteomes" id="UP000652995"/>
    </source>
</evidence>
<comment type="function">
    <text evidence="11">Part of the ABC transporter complex hrt involved in hemin import. Responsible for energy coupling to the transport system.</text>
</comment>
<proteinExistence type="inferred from homology"/>
<dbReference type="PROSITE" id="PS00211">
    <property type="entry name" value="ABC_TRANSPORTER_1"/>
    <property type="match status" value="1"/>
</dbReference>
<keyword evidence="8" id="KW-0472">Membrane</keyword>
<evidence type="ECO:0000256" key="5">
    <source>
        <dbReference type="ARBA" id="ARBA00022741"/>
    </source>
</evidence>
<dbReference type="GO" id="GO:0022857">
    <property type="term" value="F:transmembrane transporter activity"/>
    <property type="evidence" value="ECO:0007669"/>
    <property type="project" value="TreeGrafter"/>
</dbReference>
<evidence type="ECO:0000256" key="4">
    <source>
        <dbReference type="ARBA" id="ARBA00022475"/>
    </source>
</evidence>
<evidence type="ECO:0000313" key="15">
    <source>
        <dbReference type="Proteomes" id="UP000243706"/>
    </source>
</evidence>
<dbReference type="KEGG" id="smus:C7J88_07370"/>
<dbReference type="InterPro" id="IPR003439">
    <property type="entry name" value="ABC_transporter-like_ATP-bd"/>
</dbReference>
<sequence length="222" mass="24780">MLEFKNVTKDFKDGNQTIQAVKPTSLKFEKNELIAIIGPSGSGKSTFLTMAGALQTPTSGDILINNQDISKMSQKALAQTRMQEIGFILQATNLVPFLTVKQQFKLLAKQKKDILSEEAYQKLMKQLNLDAIENKLPSEISGGQKQRVAIAKALYTKPSIILADEPTAALDTENAMEVMRILKEQSKEQNKTCIVVTHDERLTSYCDKVYHMEDGVLEEVQN</sequence>
<dbReference type="PANTHER" id="PTHR24220">
    <property type="entry name" value="IMPORT ATP-BINDING PROTEIN"/>
    <property type="match status" value="1"/>
</dbReference>
<keyword evidence="3" id="KW-0813">Transport</keyword>
<evidence type="ECO:0000256" key="1">
    <source>
        <dbReference type="ARBA" id="ARBA00004202"/>
    </source>
</evidence>
<evidence type="ECO:0000256" key="6">
    <source>
        <dbReference type="ARBA" id="ARBA00022840"/>
    </source>
</evidence>
<dbReference type="GO" id="GO:0016887">
    <property type="term" value="F:ATP hydrolysis activity"/>
    <property type="evidence" value="ECO:0007669"/>
    <property type="project" value="InterPro"/>
</dbReference>
<dbReference type="CDD" id="cd03255">
    <property type="entry name" value="ABC_MJ0796_LolCDE_FtsE"/>
    <property type="match status" value="1"/>
</dbReference>
<evidence type="ECO:0000259" key="12">
    <source>
        <dbReference type="PROSITE" id="PS50893"/>
    </source>
</evidence>
<dbReference type="GO" id="GO:0005524">
    <property type="term" value="F:ATP binding"/>
    <property type="evidence" value="ECO:0007669"/>
    <property type="project" value="UniProtKB-KW"/>
</dbReference>
<comment type="subcellular location">
    <subcellularLocation>
        <location evidence="1">Cell membrane</location>
        <topology evidence="1">Peripheral membrane protein</topology>
    </subcellularLocation>
</comment>
<evidence type="ECO:0000256" key="2">
    <source>
        <dbReference type="ARBA" id="ARBA00011131"/>
    </source>
</evidence>
<dbReference type="InterPro" id="IPR017911">
    <property type="entry name" value="MacB-like_ATP-bd"/>
</dbReference>
<dbReference type="InterPro" id="IPR015854">
    <property type="entry name" value="ABC_transpr_LolD-like"/>
</dbReference>
<dbReference type="Proteomes" id="UP000652995">
    <property type="component" value="Unassembled WGS sequence"/>
</dbReference>
<evidence type="ECO:0000256" key="11">
    <source>
        <dbReference type="ARBA" id="ARBA00024721"/>
    </source>
</evidence>
<keyword evidence="7" id="KW-1278">Translocase</keyword>
<dbReference type="EMBL" id="BMCB01000002">
    <property type="protein sequence ID" value="GGA82531.1"/>
    <property type="molecule type" value="Genomic_DNA"/>
</dbReference>
<evidence type="ECO:0000256" key="3">
    <source>
        <dbReference type="ARBA" id="ARBA00022448"/>
    </source>
</evidence>
<dbReference type="GO" id="GO:0005886">
    <property type="term" value="C:plasma membrane"/>
    <property type="evidence" value="ECO:0007669"/>
    <property type="project" value="UniProtKB-SubCell"/>
</dbReference>
<protein>
    <recommendedName>
        <fullName evidence="10">Putative hemin import ATP-binding protein HrtA</fullName>
    </recommendedName>
</protein>
<evidence type="ECO:0000313" key="14">
    <source>
        <dbReference type="EMBL" id="SNV98271.1"/>
    </source>
</evidence>
<evidence type="ECO:0000256" key="7">
    <source>
        <dbReference type="ARBA" id="ARBA00022967"/>
    </source>
</evidence>
<name>A0A240BQS4_9STAP</name>
<reference evidence="13" key="4">
    <citation type="submission" date="2024-05" db="EMBL/GenBank/DDBJ databases">
        <authorList>
            <person name="Sun Q."/>
            <person name="Sedlacek I."/>
        </authorList>
    </citation>
    <scope>NUCLEOTIDE SEQUENCE</scope>
    <source>
        <strain evidence="13">CCM 4175</strain>
    </source>
</reference>
<dbReference type="SUPFAM" id="SSF52540">
    <property type="entry name" value="P-loop containing nucleoside triphosphate hydrolases"/>
    <property type="match status" value="1"/>
</dbReference>
<dbReference type="InterPro" id="IPR017871">
    <property type="entry name" value="ABC_transporter-like_CS"/>
</dbReference>
<dbReference type="InterPro" id="IPR027417">
    <property type="entry name" value="P-loop_NTPase"/>
</dbReference>
<accession>A0A240BQS4</accession>
<dbReference type="PROSITE" id="PS50893">
    <property type="entry name" value="ABC_TRANSPORTER_2"/>
    <property type="match status" value="1"/>
</dbReference>
<reference evidence="13" key="1">
    <citation type="journal article" date="2014" name="Int. J. Syst. Evol. Microbiol.">
        <title>Complete genome of a new Firmicutes species belonging to the dominant human colonic microbiota ('Ruminococcus bicirculans') reveals two chromosomes and a selective capacity to utilize plant glucans.</title>
        <authorList>
            <consortium name="NISC Comparative Sequencing Program"/>
            <person name="Wegmann U."/>
            <person name="Louis P."/>
            <person name="Goesmann A."/>
            <person name="Henrissat B."/>
            <person name="Duncan S.H."/>
            <person name="Flint H.J."/>
        </authorList>
    </citation>
    <scope>NUCLEOTIDE SEQUENCE</scope>
    <source>
        <strain evidence="13">CCM 4175</strain>
    </source>
</reference>
<dbReference type="Pfam" id="PF00005">
    <property type="entry name" value="ABC_tran"/>
    <property type="match status" value="1"/>
</dbReference>
<comment type="subunit">
    <text evidence="2">The complex is composed of two ATP-binding proteins (HrtA), two transmembrane proteins (HrtB) and a solute-binding protein.</text>
</comment>
<gene>
    <name evidence="14" type="primary">lolD_1</name>
    <name evidence="13" type="ORF">GCM10007183_03430</name>
    <name evidence="14" type="ORF">SAMEA4412661_00041</name>
</gene>